<dbReference type="SUPFAM" id="SSF53271">
    <property type="entry name" value="PRTase-like"/>
    <property type="match status" value="1"/>
</dbReference>
<dbReference type="EMBL" id="QQBB01000005">
    <property type="protein sequence ID" value="RDI58847.1"/>
    <property type="molecule type" value="Genomic_DNA"/>
</dbReference>
<dbReference type="OrthoDB" id="7060065at2"/>
<dbReference type="GO" id="GO:0016757">
    <property type="term" value="F:glycosyltransferase activity"/>
    <property type="evidence" value="ECO:0007669"/>
    <property type="project" value="UniProtKB-KW"/>
</dbReference>
<dbReference type="PANTHER" id="PTHR43218:SF1">
    <property type="entry name" value="PHOSPHORIBOSYLTRANSFERASE"/>
    <property type="match status" value="1"/>
</dbReference>
<dbReference type="Proteomes" id="UP000254925">
    <property type="component" value="Unassembled WGS sequence"/>
</dbReference>
<evidence type="ECO:0000313" key="2">
    <source>
        <dbReference type="EMBL" id="RDI58847.1"/>
    </source>
</evidence>
<evidence type="ECO:0000313" key="3">
    <source>
        <dbReference type="Proteomes" id="UP000254925"/>
    </source>
</evidence>
<reference evidence="2 3" key="1">
    <citation type="submission" date="2018-07" db="EMBL/GenBank/DDBJ databases">
        <title>Genomic Encyclopedia of Type Strains, Phase IV (KMG-IV): sequencing the most valuable type-strain genomes for metagenomic binning, comparative biology and taxonomic classification.</title>
        <authorList>
            <person name="Goeker M."/>
        </authorList>
    </citation>
    <scope>NUCLEOTIDE SEQUENCE [LARGE SCALE GENOMIC DNA]</scope>
    <source>
        <strain evidence="2 3">DSM 14364</strain>
    </source>
</reference>
<evidence type="ECO:0000259" key="1">
    <source>
        <dbReference type="Pfam" id="PF00156"/>
    </source>
</evidence>
<dbReference type="InterPro" id="IPR029057">
    <property type="entry name" value="PRTase-like"/>
</dbReference>
<dbReference type="NCBIfam" id="NF004689">
    <property type="entry name" value="PRK06031.1"/>
    <property type="match status" value="1"/>
</dbReference>
<dbReference type="InterPro" id="IPR000836">
    <property type="entry name" value="PRTase_dom"/>
</dbReference>
<accession>A0A370HK97</accession>
<keyword evidence="2" id="KW-0808">Transferase</keyword>
<dbReference type="RefSeq" id="WP_114770831.1">
    <property type="nucleotide sequence ID" value="NZ_QQBB01000005.1"/>
</dbReference>
<keyword evidence="3" id="KW-1185">Reference proteome</keyword>
<proteinExistence type="predicted"/>
<sequence>MQPHDFWQEVHPPSTFERQPGAGYKAYFPAEFDDGRQIRLPIRELADGKHGIASLIINQASFPVEEALCASLALKVAPFQPEIVVGLPTLGLTLARGVAKRLGHSRYVPLGTSRKFWYREELSVPIASITSPGHTKRLYVDPRMLPLLDNRKVLLVDDVISSGRSIKAALDLLSACGVRPVAIGAAMLQTDAWKTELGSADPTLPECVVGVLRTPRLTRLPGGGWAQELPTR</sequence>
<feature type="domain" description="Phosphoribosyltransferase" evidence="1">
    <location>
        <begin position="72"/>
        <end position="187"/>
    </location>
</feature>
<dbReference type="Pfam" id="PF00156">
    <property type="entry name" value="Pribosyltran"/>
    <property type="match status" value="1"/>
</dbReference>
<dbReference type="PANTHER" id="PTHR43218">
    <property type="entry name" value="PHOSPHORIBOSYLTRANSFERASE-RELATED"/>
    <property type="match status" value="1"/>
</dbReference>
<name>A0A370HK97_9HYPH</name>
<gene>
    <name evidence="2" type="ORF">DES45_105372</name>
</gene>
<comment type="caution">
    <text evidence="2">The sequence shown here is derived from an EMBL/GenBank/DDBJ whole genome shotgun (WGS) entry which is preliminary data.</text>
</comment>
<dbReference type="CDD" id="cd06223">
    <property type="entry name" value="PRTases_typeI"/>
    <property type="match status" value="1"/>
</dbReference>
<dbReference type="AlphaFoldDB" id="A0A370HK97"/>
<dbReference type="Gene3D" id="3.40.50.2020">
    <property type="match status" value="1"/>
</dbReference>
<keyword evidence="2" id="KW-0328">Glycosyltransferase</keyword>
<protein>
    <submittedName>
        <fullName evidence="2">Adenine/guanine phosphoribosyltransferase-like PRPP-binding protein</fullName>
    </submittedName>
</protein>
<organism evidence="2 3">
    <name type="scientific">Microvirga subterranea</name>
    <dbReference type="NCBI Taxonomy" id="186651"/>
    <lineage>
        <taxon>Bacteria</taxon>
        <taxon>Pseudomonadati</taxon>
        <taxon>Pseudomonadota</taxon>
        <taxon>Alphaproteobacteria</taxon>
        <taxon>Hyphomicrobiales</taxon>
        <taxon>Methylobacteriaceae</taxon>
        <taxon>Microvirga</taxon>
    </lineage>
</organism>